<evidence type="ECO:0000313" key="2">
    <source>
        <dbReference type="EMBL" id="GGH63308.1"/>
    </source>
</evidence>
<proteinExistence type="predicted"/>
<dbReference type="AlphaFoldDB" id="A0A917MTF9"/>
<dbReference type="RefSeq" id="WP_188359696.1">
    <property type="nucleotide sequence ID" value="NZ_BMDC01000002.1"/>
</dbReference>
<keyword evidence="1" id="KW-1133">Transmembrane helix</keyword>
<reference evidence="2 3" key="1">
    <citation type="journal article" date="2014" name="Int. J. Syst. Evol. Microbiol.">
        <title>Complete genome sequence of Corynebacterium casei LMG S-19264T (=DSM 44701T), isolated from a smear-ripened cheese.</title>
        <authorList>
            <consortium name="US DOE Joint Genome Institute (JGI-PGF)"/>
            <person name="Walter F."/>
            <person name="Albersmeier A."/>
            <person name="Kalinowski J."/>
            <person name="Ruckert C."/>
        </authorList>
    </citation>
    <scope>NUCLEOTIDE SEQUENCE [LARGE SCALE GENOMIC DNA]</scope>
    <source>
        <strain evidence="2 3">CCM 8669</strain>
    </source>
</reference>
<sequence length="124" mass="13889">MTQQNSPGNTSKTAVVLTIASWIIFGILMFLRSDDLFKSSIWTLAVAIFNVGLFLDLRKGFSLVRWSPLRTFLAVIASHLFSWIIFPESPAQVVFTFMIALFASRLSMDPKDSKKSRTAKDLGV</sequence>
<keyword evidence="1" id="KW-0812">Transmembrane</keyword>
<evidence type="ECO:0000313" key="3">
    <source>
        <dbReference type="Proteomes" id="UP000600171"/>
    </source>
</evidence>
<feature type="transmembrane region" description="Helical" evidence="1">
    <location>
        <begin position="69"/>
        <end position="86"/>
    </location>
</feature>
<protein>
    <submittedName>
        <fullName evidence="2">Uncharacterized protein</fullName>
    </submittedName>
</protein>
<keyword evidence="3" id="KW-1185">Reference proteome</keyword>
<dbReference type="Proteomes" id="UP000600171">
    <property type="component" value="Unassembled WGS sequence"/>
</dbReference>
<comment type="caution">
    <text evidence="2">The sequence shown here is derived from an EMBL/GenBank/DDBJ whole genome shotgun (WGS) entry which is preliminary data.</text>
</comment>
<accession>A0A917MTF9</accession>
<feature type="transmembrane region" description="Helical" evidence="1">
    <location>
        <begin position="37"/>
        <end position="57"/>
    </location>
</feature>
<evidence type="ECO:0000256" key="1">
    <source>
        <dbReference type="SAM" id="Phobius"/>
    </source>
</evidence>
<keyword evidence="1" id="KW-0472">Membrane</keyword>
<organism evidence="2 3">
    <name type="scientific">Rothia aerolata</name>
    <dbReference type="NCBI Taxonomy" id="1812262"/>
    <lineage>
        <taxon>Bacteria</taxon>
        <taxon>Bacillati</taxon>
        <taxon>Actinomycetota</taxon>
        <taxon>Actinomycetes</taxon>
        <taxon>Micrococcales</taxon>
        <taxon>Micrococcaceae</taxon>
        <taxon>Rothia</taxon>
    </lineage>
</organism>
<dbReference type="EMBL" id="BMDC01000002">
    <property type="protein sequence ID" value="GGH63308.1"/>
    <property type="molecule type" value="Genomic_DNA"/>
</dbReference>
<name>A0A917MTF9_9MICC</name>
<gene>
    <name evidence="2" type="ORF">GCM10007359_14450</name>
</gene>
<feature type="transmembrane region" description="Helical" evidence="1">
    <location>
        <begin position="12"/>
        <end position="31"/>
    </location>
</feature>
<feature type="transmembrane region" description="Helical" evidence="1">
    <location>
        <begin position="92"/>
        <end position="108"/>
    </location>
</feature>